<name>A0A9D4PQD7_RHISA</name>
<organism evidence="2 3">
    <name type="scientific">Rhipicephalus sanguineus</name>
    <name type="common">Brown dog tick</name>
    <name type="synonym">Ixodes sanguineus</name>
    <dbReference type="NCBI Taxonomy" id="34632"/>
    <lineage>
        <taxon>Eukaryota</taxon>
        <taxon>Metazoa</taxon>
        <taxon>Ecdysozoa</taxon>
        <taxon>Arthropoda</taxon>
        <taxon>Chelicerata</taxon>
        <taxon>Arachnida</taxon>
        <taxon>Acari</taxon>
        <taxon>Parasitiformes</taxon>
        <taxon>Ixodida</taxon>
        <taxon>Ixodoidea</taxon>
        <taxon>Ixodidae</taxon>
        <taxon>Rhipicephalinae</taxon>
        <taxon>Rhipicephalus</taxon>
        <taxon>Rhipicephalus</taxon>
    </lineage>
</organism>
<dbReference type="EMBL" id="JABSTV010001252">
    <property type="protein sequence ID" value="KAH7947877.1"/>
    <property type="molecule type" value="Genomic_DNA"/>
</dbReference>
<dbReference type="Proteomes" id="UP000821837">
    <property type="component" value="Chromosome 6"/>
</dbReference>
<sequence>MRMRLLWEAVAVEKPELGAPKGPPQCSAGRTARNAGATDDGSRMSGAPHSAVAAYLGVRVRPHVGSSKPIEEKITHQSSTHRDAHVVTAHRGFHRSVIEQAASLKHPAA</sequence>
<evidence type="ECO:0000313" key="3">
    <source>
        <dbReference type="Proteomes" id="UP000821837"/>
    </source>
</evidence>
<reference evidence="2" key="2">
    <citation type="submission" date="2021-09" db="EMBL/GenBank/DDBJ databases">
        <authorList>
            <person name="Jia N."/>
            <person name="Wang J."/>
            <person name="Shi W."/>
            <person name="Du L."/>
            <person name="Sun Y."/>
            <person name="Zhan W."/>
            <person name="Jiang J."/>
            <person name="Wang Q."/>
            <person name="Zhang B."/>
            <person name="Ji P."/>
            <person name="Sakyi L.B."/>
            <person name="Cui X."/>
            <person name="Yuan T."/>
            <person name="Jiang B."/>
            <person name="Yang W."/>
            <person name="Lam T.T.-Y."/>
            <person name="Chang Q."/>
            <person name="Ding S."/>
            <person name="Wang X."/>
            <person name="Zhu J."/>
            <person name="Ruan X."/>
            <person name="Zhao L."/>
            <person name="Wei J."/>
            <person name="Que T."/>
            <person name="Du C."/>
            <person name="Cheng J."/>
            <person name="Dai P."/>
            <person name="Han X."/>
            <person name="Huang E."/>
            <person name="Gao Y."/>
            <person name="Liu J."/>
            <person name="Shao H."/>
            <person name="Ye R."/>
            <person name="Li L."/>
            <person name="Wei W."/>
            <person name="Wang X."/>
            <person name="Wang C."/>
            <person name="Huo Q."/>
            <person name="Li W."/>
            <person name="Guo W."/>
            <person name="Chen H."/>
            <person name="Chen S."/>
            <person name="Zhou L."/>
            <person name="Zhou L."/>
            <person name="Ni X."/>
            <person name="Tian J."/>
            <person name="Zhou Y."/>
            <person name="Sheng Y."/>
            <person name="Liu T."/>
            <person name="Pan Y."/>
            <person name="Xia L."/>
            <person name="Li J."/>
            <person name="Zhao F."/>
            <person name="Cao W."/>
        </authorList>
    </citation>
    <scope>NUCLEOTIDE SEQUENCE</scope>
    <source>
        <strain evidence="2">Rsan-2018</strain>
        <tissue evidence="2">Larvae</tissue>
    </source>
</reference>
<feature type="region of interest" description="Disordered" evidence="1">
    <location>
        <begin position="16"/>
        <end position="48"/>
    </location>
</feature>
<proteinExistence type="predicted"/>
<accession>A0A9D4PQD7</accession>
<gene>
    <name evidence="2" type="ORF">HPB52_016436</name>
</gene>
<evidence type="ECO:0000313" key="2">
    <source>
        <dbReference type="EMBL" id="KAH7947877.1"/>
    </source>
</evidence>
<reference evidence="2" key="1">
    <citation type="journal article" date="2020" name="Cell">
        <title>Large-Scale Comparative Analyses of Tick Genomes Elucidate Their Genetic Diversity and Vector Capacities.</title>
        <authorList>
            <consortium name="Tick Genome and Microbiome Consortium (TIGMIC)"/>
            <person name="Jia N."/>
            <person name="Wang J."/>
            <person name="Shi W."/>
            <person name="Du L."/>
            <person name="Sun Y."/>
            <person name="Zhan W."/>
            <person name="Jiang J.F."/>
            <person name="Wang Q."/>
            <person name="Zhang B."/>
            <person name="Ji P."/>
            <person name="Bell-Sakyi L."/>
            <person name="Cui X.M."/>
            <person name="Yuan T.T."/>
            <person name="Jiang B.G."/>
            <person name="Yang W.F."/>
            <person name="Lam T.T."/>
            <person name="Chang Q.C."/>
            <person name="Ding S.J."/>
            <person name="Wang X.J."/>
            <person name="Zhu J.G."/>
            <person name="Ruan X.D."/>
            <person name="Zhao L."/>
            <person name="Wei J.T."/>
            <person name="Ye R.Z."/>
            <person name="Que T.C."/>
            <person name="Du C.H."/>
            <person name="Zhou Y.H."/>
            <person name="Cheng J.X."/>
            <person name="Dai P.F."/>
            <person name="Guo W.B."/>
            <person name="Han X.H."/>
            <person name="Huang E.J."/>
            <person name="Li L.F."/>
            <person name="Wei W."/>
            <person name="Gao Y.C."/>
            <person name="Liu J.Z."/>
            <person name="Shao H.Z."/>
            <person name="Wang X."/>
            <person name="Wang C.C."/>
            <person name="Yang T.C."/>
            <person name="Huo Q.B."/>
            <person name="Li W."/>
            <person name="Chen H.Y."/>
            <person name="Chen S.E."/>
            <person name="Zhou L.G."/>
            <person name="Ni X.B."/>
            <person name="Tian J.H."/>
            <person name="Sheng Y."/>
            <person name="Liu T."/>
            <person name="Pan Y.S."/>
            <person name="Xia L.Y."/>
            <person name="Li J."/>
            <person name="Zhao F."/>
            <person name="Cao W.C."/>
        </authorList>
    </citation>
    <scope>NUCLEOTIDE SEQUENCE</scope>
    <source>
        <strain evidence="2">Rsan-2018</strain>
    </source>
</reference>
<comment type="caution">
    <text evidence="2">The sequence shown here is derived from an EMBL/GenBank/DDBJ whole genome shotgun (WGS) entry which is preliminary data.</text>
</comment>
<keyword evidence="3" id="KW-1185">Reference proteome</keyword>
<evidence type="ECO:0000256" key="1">
    <source>
        <dbReference type="SAM" id="MobiDB-lite"/>
    </source>
</evidence>
<protein>
    <submittedName>
        <fullName evidence="2">Uncharacterized protein</fullName>
    </submittedName>
</protein>
<dbReference type="AlphaFoldDB" id="A0A9D4PQD7"/>